<dbReference type="Gene3D" id="1.10.10.10">
    <property type="entry name" value="Winged helix-like DNA-binding domain superfamily/Winged helix DNA-binding domain"/>
    <property type="match status" value="1"/>
</dbReference>
<proteinExistence type="inferred from homology"/>
<dbReference type="GO" id="GO:0003700">
    <property type="term" value="F:DNA-binding transcription factor activity"/>
    <property type="evidence" value="ECO:0007669"/>
    <property type="project" value="InterPro"/>
</dbReference>
<comment type="similarity">
    <text evidence="1">Belongs to the LysR transcriptional regulatory family.</text>
</comment>
<protein>
    <submittedName>
        <fullName evidence="6">DNA-binding transcriptional regulator, LysR family</fullName>
    </submittedName>
</protein>
<dbReference type="EMBL" id="FXTK01000021">
    <property type="protein sequence ID" value="SMO94705.1"/>
    <property type="molecule type" value="Genomic_DNA"/>
</dbReference>
<dbReference type="Pfam" id="PF03466">
    <property type="entry name" value="LysR_substrate"/>
    <property type="match status" value="1"/>
</dbReference>
<name>A0A521FF32_9RHOB</name>
<gene>
    <name evidence="6" type="ORF">SAMN06265221_12146</name>
</gene>
<keyword evidence="2" id="KW-0805">Transcription regulation</keyword>
<dbReference type="Pfam" id="PF00126">
    <property type="entry name" value="HTH_1"/>
    <property type="match status" value="1"/>
</dbReference>
<dbReference type="PANTHER" id="PTHR30346">
    <property type="entry name" value="TRANSCRIPTIONAL DUAL REGULATOR HCAR-RELATED"/>
    <property type="match status" value="1"/>
</dbReference>
<dbReference type="SUPFAM" id="SSF46785">
    <property type="entry name" value="Winged helix' DNA-binding domain"/>
    <property type="match status" value="1"/>
</dbReference>
<dbReference type="GO" id="GO:0032993">
    <property type="term" value="C:protein-DNA complex"/>
    <property type="evidence" value="ECO:0007669"/>
    <property type="project" value="TreeGrafter"/>
</dbReference>
<dbReference type="PROSITE" id="PS50931">
    <property type="entry name" value="HTH_LYSR"/>
    <property type="match status" value="1"/>
</dbReference>
<sequence length="305" mass="33741">MEIRQLRCIVAVADEMHFGRAAMRLEMLPAALGRTVRQLEDGLGIEIFQRTTRAVTVTPEGRKLIKEARSLLTDLDAAEHRWRKLGRRAGQVLRLGAIDTAASGMVPGLLQAVHAALPDLKIQLVEDRSIKLIPRLLAGSLDLALVRPGLKPFHRRLTGHFLLSETSVVVLPEGHALAERGELTIQDLRDVPLIVPDRRSRPHSHDLVFSLFERAGLEPRIVQNADEKQTMMNMVAAGIGAAIVPRWWSGLVPRGVRIVQLETPQNAPSLRLPLHVVWPRDVRDPSRDAVVALLMSVCDDFAVGA</sequence>
<keyword evidence="7" id="KW-1185">Reference proteome</keyword>
<evidence type="ECO:0000256" key="4">
    <source>
        <dbReference type="ARBA" id="ARBA00023163"/>
    </source>
</evidence>
<dbReference type="InterPro" id="IPR000847">
    <property type="entry name" value="LysR_HTH_N"/>
</dbReference>
<dbReference type="Proteomes" id="UP000319014">
    <property type="component" value="Unassembled WGS sequence"/>
</dbReference>
<dbReference type="GO" id="GO:0003677">
    <property type="term" value="F:DNA binding"/>
    <property type="evidence" value="ECO:0007669"/>
    <property type="project" value="UniProtKB-KW"/>
</dbReference>
<accession>A0A521FF32</accession>
<dbReference type="InterPro" id="IPR036390">
    <property type="entry name" value="WH_DNA-bd_sf"/>
</dbReference>
<dbReference type="FunFam" id="1.10.10.10:FF:000001">
    <property type="entry name" value="LysR family transcriptional regulator"/>
    <property type="match status" value="1"/>
</dbReference>
<reference evidence="6 7" key="1">
    <citation type="submission" date="2017-05" db="EMBL/GenBank/DDBJ databases">
        <authorList>
            <person name="Varghese N."/>
            <person name="Submissions S."/>
        </authorList>
    </citation>
    <scope>NUCLEOTIDE SEQUENCE [LARGE SCALE GENOMIC DNA]</scope>
    <source>
        <strain evidence="6 7">DSM 100094</strain>
    </source>
</reference>
<dbReference type="SUPFAM" id="SSF53850">
    <property type="entry name" value="Periplasmic binding protein-like II"/>
    <property type="match status" value="1"/>
</dbReference>
<dbReference type="InterPro" id="IPR005119">
    <property type="entry name" value="LysR_subst-bd"/>
</dbReference>
<dbReference type="Gene3D" id="3.40.190.10">
    <property type="entry name" value="Periplasmic binding protein-like II"/>
    <property type="match status" value="2"/>
</dbReference>
<feature type="domain" description="HTH lysR-type" evidence="5">
    <location>
        <begin position="1"/>
        <end position="58"/>
    </location>
</feature>
<evidence type="ECO:0000256" key="1">
    <source>
        <dbReference type="ARBA" id="ARBA00009437"/>
    </source>
</evidence>
<organism evidence="6 7">
    <name type="scientific">Paracoccus laeviglucosivorans</name>
    <dbReference type="NCBI Taxonomy" id="1197861"/>
    <lineage>
        <taxon>Bacteria</taxon>
        <taxon>Pseudomonadati</taxon>
        <taxon>Pseudomonadota</taxon>
        <taxon>Alphaproteobacteria</taxon>
        <taxon>Rhodobacterales</taxon>
        <taxon>Paracoccaceae</taxon>
        <taxon>Paracoccus</taxon>
    </lineage>
</organism>
<keyword evidence="4" id="KW-0804">Transcription</keyword>
<evidence type="ECO:0000256" key="3">
    <source>
        <dbReference type="ARBA" id="ARBA00023125"/>
    </source>
</evidence>
<dbReference type="CDD" id="cd08414">
    <property type="entry name" value="PBP2_LTTR_aromatics_like"/>
    <property type="match status" value="1"/>
</dbReference>
<evidence type="ECO:0000256" key="2">
    <source>
        <dbReference type="ARBA" id="ARBA00023015"/>
    </source>
</evidence>
<dbReference type="RefSeq" id="WP_142664503.1">
    <property type="nucleotide sequence ID" value="NZ_FXTK01000021.1"/>
</dbReference>
<dbReference type="AlphaFoldDB" id="A0A521FF32"/>
<dbReference type="PANTHER" id="PTHR30346:SF0">
    <property type="entry name" value="HCA OPERON TRANSCRIPTIONAL ACTIVATOR HCAR"/>
    <property type="match status" value="1"/>
</dbReference>
<keyword evidence="3 6" id="KW-0238">DNA-binding</keyword>
<evidence type="ECO:0000313" key="7">
    <source>
        <dbReference type="Proteomes" id="UP000319014"/>
    </source>
</evidence>
<dbReference type="OrthoDB" id="9815174at2"/>
<dbReference type="InterPro" id="IPR036388">
    <property type="entry name" value="WH-like_DNA-bd_sf"/>
</dbReference>
<evidence type="ECO:0000313" key="6">
    <source>
        <dbReference type="EMBL" id="SMO94705.1"/>
    </source>
</evidence>
<evidence type="ECO:0000259" key="5">
    <source>
        <dbReference type="PROSITE" id="PS50931"/>
    </source>
</evidence>